<dbReference type="AlphaFoldDB" id="A0A645IFV3"/>
<sequence length="170" mass="19165">MINDILDISRLETDQIKFVYQNTDILSICNNVLSTIKHQSKPEIDYIVDPECKSFYLVTDPQRLTQVLLNLTTNANKFTEKGSISLKYIVDDRGKKVVFSVTDTGCGIPKEKYESVFQRFGKLNEFTQGTGLGLAICSQIVKRFGGKIWIDPEYTSGTRFCFSIPTVSAT</sequence>
<dbReference type="EMBL" id="VSSQ01113186">
    <property type="protein sequence ID" value="MPN49702.1"/>
    <property type="molecule type" value="Genomic_DNA"/>
</dbReference>
<gene>
    <name evidence="8" type="primary">walK_24</name>
    <name evidence="8" type="ORF">SDC9_197324</name>
</gene>
<dbReference type="FunFam" id="3.30.565.10:FF:000006">
    <property type="entry name" value="Sensor histidine kinase WalK"/>
    <property type="match status" value="1"/>
</dbReference>
<feature type="domain" description="Histidine kinase" evidence="7">
    <location>
        <begin position="1"/>
        <end position="168"/>
    </location>
</feature>
<accession>A0A645IFV3</accession>
<dbReference type="InterPro" id="IPR005467">
    <property type="entry name" value="His_kinase_dom"/>
</dbReference>
<dbReference type="InterPro" id="IPR036890">
    <property type="entry name" value="HATPase_C_sf"/>
</dbReference>
<evidence type="ECO:0000256" key="1">
    <source>
        <dbReference type="ARBA" id="ARBA00000085"/>
    </source>
</evidence>
<protein>
    <recommendedName>
        <fullName evidence="2">histidine kinase</fullName>
        <ecNumber evidence="2">2.7.13.3</ecNumber>
    </recommendedName>
</protein>
<dbReference type="SMART" id="SM00387">
    <property type="entry name" value="HATPase_c"/>
    <property type="match status" value="1"/>
</dbReference>
<dbReference type="GO" id="GO:0000160">
    <property type="term" value="P:phosphorelay signal transduction system"/>
    <property type="evidence" value="ECO:0007669"/>
    <property type="project" value="UniProtKB-KW"/>
</dbReference>
<dbReference type="PRINTS" id="PR00344">
    <property type="entry name" value="BCTRLSENSOR"/>
</dbReference>
<dbReference type="SUPFAM" id="SSF55874">
    <property type="entry name" value="ATPase domain of HSP90 chaperone/DNA topoisomerase II/histidine kinase"/>
    <property type="match status" value="1"/>
</dbReference>
<proteinExistence type="predicted"/>
<keyword evidence="4 8" id="KW-0808">Transferase</keyword>
<evidence type="ECO:0000256" key="6">
    <source>
        <dbReference type="ARBA" id="ARBA00023012"/>
    </source>
</evidence>
<evidence type="ECO:0000256" key="3">
    <source>
        <dbReference type="ARBA" id="ARBA00022553"/>
    </source>
</evidence>
<dbReference type="Gene3D" id="3.30.565.10">
    <property type="entry name" value="Histidine kinase-like ATPase, C-terminal domain"/>
    <property type="match status" value="1"/>
</dbReference>
<reference evidence="8" key="1">
    <citation type="submission" date="2019-08" db="EMBL/GenBank/DDBJ databases">
        <authorList>
            <person name="Kucharzyk K."/>
            <person name="Murdoch R.W."/>
            <person name="Higgins S."/>
            <person name="Loffler F."/>
        </authorList>
    </citation>
    <scope>NUCLEOTIDE SEQUENCE</scope>
</reference>
<dbReference type="EC" id="2.7.13.3" evidence="2"/>
<dbReference type="PROSITE" id="PS50109">
    <property type="entry name" value="HIS_KIN"/>
    <property type="match status" value="1"/>
</dbReference>
<dbReference type="Pfam" id="PF02518">
    <property type="entry name" value="HATPase_c"/>
    <property type="match status" value="1"/>
</dbReference>
<organism evidence="8">
    <name type="scientific">bioreactor metagenome</name>
    <dbReference type="NCBI Taxonomy" id="1076179"/>
    <lineage>
        <taxon>unclassified sequences</taxon>
        <taxon>metagenomes</taxon>
        <taxon>ecological metagenomes</taxon>
    </lineage>
</organism>
<evidence type="ECO:0000313" key="8">
    <source>
        <dbReference type="EMBL" id="MPN49702.1"/>
    </source>
</evidence>
<dbReference type="PANTHER" id="PTHR43711">
    <property type="entry name" value="TWO-COMPONENT HISTIDINE KINASE"/>
    <property type="match status" value="1"/>
</dbReference>
<comment type="catalytic activity">
    <reaction evidence="1">
        <text>ATP + protein L-histidine = ADP + protein N-phospho-L-histidine.</text>
        <dbReference type="EC" id="2.7.13.3"/>
    </reaction>
</comment>
<comment type="caution">
    <text evidence="8">The sequence shown here is derived from an EMBL/GenBank/DDBJ whole genome shotgun (WGS) entry which is preliminary data.</text>
</comment>
<dbReference type="PANTHER" id="PTHR43711:SF31">
    <property type="entry name" value="HISTIDINE KINASE"/>
    <property type="match status" value="1"/>
</dbReference>
<keyword evidence="6" id="KW-0902">Two-component regulatory system</keyword>
<evidence type="ECO:0000256" key="5">
    <source>
        <dbReference type="ARBA" id="ARBA00022777"/>
    </source>
</evidence>
<dbReference type="InterPro" id="IPR003594">
    <property type="entry name" value="HATPase_dom"/>
</dbReference>
<name>A0A645IFV3_9ZZZZ</name>
<evidence type="ECO:0000259" key="7">
    <source>
        <dbReference type="PROSITE" id="PS50109"/>
    </source>
</evidence>
<evidence type="ECO:0000256" key="4">
    <source>
        <dbReference type="ARBA" id="ARBA00022679"/>
    </source>
</evidence>
<dbReference type="InterPro" id="IPR050736">
    <property type="entry name" value="Sensor_HK_Regulatory"/>
</dbReference>
<keyword evidence="3" id="KW-0597">Phosphoprotein</keyword>
<dbReference type="InterPro" id="IPR004358">
    <property type="entry name" value="Sig_transdc_His_kin-like_C"/>
</dbReference>
<dbReference type="GO" id="GO:0004673">
    <property type="term" value="F:protein histidine kinase activity"/>
    <property type="evidence" value="ECO:0007669"/>
    <property type="project" value="UniProtKB-EC"/>
</dbReference>
<evidence type="ECO:0000256" key="2">
    <source>
        <dbReference type="ARBA" id="ARBA00012438"/>
    </source>
</evidence>
<keyword evidence="5 8" id="KW-0418">Kinase</keyword>